<dbReference type="RefSeq" id="XP_031764478.2">
    <property type="nucleotide sequence ID" value="XM_031908618.2"/>
</dbReference>
<proteinExistence type="predicted"/>
<accession>A0A6J3BT07</accession>
<reference evidence="3" key="1">
    <citation type="submission" date="2025-08" db="UniProtKB">
        <authorList>
            <consortium name="RefSeq"/>
        </authorList>
    </citation>
    <scope>IDENTIFICATION</scope>
    <source>
        <tissue evidence="3">Whole larvae</tissue>
    </source>
</reference>
<feature type="region of interest" description="Disordered" evidence="1">
    <location>
        <begin position="124"/>
        <end position="154"/>
    </location>
</feature>
<dbReference type="InParanoid" id="A0A6J3BT07"/>
<dbReference type="Proteomes" id="UP001652740">
    <property type="component" value="Unplaced"/>
</dbReference>
<protein>
    <submittedName>
        <fullName evidence="3">Uncharacterized protein LOC113519370</fullName>
    </submittedName>
</protein>
<name>A0A6J3BT07_GALME</name>
<feature type="compositionally biased region" description="Polar residues" evidence="1">
    <location>
        <begin position="134"/>
        <end position="145"/>
    </location>
</feature>
<sequence length="407" mass="46938">MSKHNISVHKPIYDIFSRRSNIDQLDNKERPFGKRVTPKKLVISKKIHSYHSKNGKSCSTGIINDKSKSTVIRPKKTTKSDVRIHQKSSERDSFDICKRCGDANAEHKLDFNSHNVNNNLEHASVSRFNPHPKPNTSKPKLNNPSFDERSNHRIKRSKSLKQCYRNDNFKPSSESVGEIETAMKRTSLDTIKEIPEIIRSVITEDEASDVSDIFNIDTNSEVLGYLDVNDEASIKKLKEFRDKNYFECHSAKSRIESKVSVTSLTDHKCTYRFYLNDRLFPIPISTDHQNNIRCVECHLPMDVKNKVDNKINGAIQAKVKVGDVTRDTVLFLPIKDHLIIKERKKEKKKEDDLFYFGVVKLSCDGNSIFNPNTPSNSLALRYQKGYKEYRNRVYRFENVDQGDVIVI</sequence>
<dbReference type="AlphaFoldDB" id="A0A6J3BT07"/>
<gene>
    <name evidence="3" type="primary">LOC113519370</name>
</gene>
<dbReference type="GeneID" id="113519370"/>
<evidence type="ECO:0000256" key="1">
    <source>
        <dbReference type="SAM" id="MobiDB-lite"/>
    </source>
</evidence>
<evidence type="ECO:0000313" key="3">
    <source>
        <dbReference type="RefSeq" id="XP_031764478.2"/>
    </source>
</evidence>
<organism evidence="2 3">
    <name type="scientific">Galleria mellonella</name>
    <name type="common">Greater wax moth</name>
    <dbReference type="NCBI Taxonomy" id="7137"/>
    <lineage>
        <taxon>Eukaryota</taxon>
        <taxon>Metazoa</taxon>
        <taxon>Ecdysozoa</taxon>
        <taxon>Arthropoda</taxon>
        <taxon>Hexapoda</taxon>
        <taxon>Insecta</taxon>
        <taxon>Pterygota</taxon>
        <taxon>Neoptera</taxon>
        <taxon>Endopterygota</taxon>
        <taxon>Lepidoptera</taxon>
        <taxon>Glossata</taxon>
        <taxon>Ditrysia</taxon>
        <taxon>Pyraloidea</taxon>
        <taxon>Pyralidae</taxon>
        <taxon>Galleriinae</taxon>
        <taxon>Galleria</taxon>
    </lineage>
</organism>
<keyword evidence="2" id="KW-1185">Reference proteome</keyword>
<dbReference type="KEGG" id="gmw:113519370"/>
<evidence type="ECO:0000313" key="2">
    <source>
        <dbReference type="Proteomes" id="UP001652740"/>
    </source>
</evidence>